<accession>A0A3M6ZCS5</accession>
<dbReference type="EMBL" id="QWIK01000112">
    <property type="protein sequence ID" value="RMY13043.1"/>
    <property type="molecule type" value="Genomic_DNA"/>
</dbReference>
<dbReference type="InterPro" id="IPR052982">
    <property type="entry name" value="SRP1/TIP1-like"/>
</dbReference>
<dbReference type="PANTHER" id="PTHR40633:SF1">
    <property type="entry name" value="GPI ANCHORED SERINE-THREONINE RICH PROTEIN (AFU_ORTHOLOGUE AFUA_1G03630)"/>
    <property type="match status" value="1"/>
</dbReference>
<feature type="compositionally biased region" description="Polar residues" evidence="2">
    <location>
        <begin position="366"/>
        <end position="378"/>
    </location>
</feature>
<name>A0A3M6ZCS5_HORWE</name>
<keyword evidence="1" id="KW-0732">Signal</keyword>
<dbReference type="Pfam" id="PF10342">
    <property type="entry name" value="Kre9_KNH"/>
    <property type="match status" value="1"/>
</dbReference>
<feature type="non-terminal residue" evidence="4">
    <location>
        <position position="1"/>
    </location>
</feature>
<organism evidence="4 5">
    <name type="scientific">Hortaea werneckii</name>
    <name type="common">Black yeast</name>
    <name type="synonym">Cladosporium werneckii</name>
    <dbReference type="NCBI Taxonomy" id="91943"/>
    <lineage>
        <taxon>Eukaryota</taxon>
        <taxon>Fungi</taxon>
        <taxon>Dikarya</taxon>
        <taxon>Ascomycota</taxon>
        <taxon>Pezizomycotina</taxon>
        <taxon>Dothideomycetes</taxon>
        <taxon>Dothideomycetidae</taxon>
        <taxon>Mycosphaerellales</taxon>
        <taxon>Teratosphaeriaceae</taxon>
        <taxon>Hortaea</taxon>
    </lineage>
</organism>
<evidence type="ECO:0000259" key="3">
    <source>
        <dbReference type="Pfam" id="PF10342"/>
    </source>
</evidence>
<gene>
    <name evidence="4" type="ORF">D0868_02229</name>
</gene>
<feature type="region of interest" description="Disordered" evidence="2">
    <location>
        <begin position="222"/>
        <end position="254"/>
    </location>
</feature>
<sequence>LDRRYTSFHCLVSSSSSASTASQHTPENVRSQPFLQKPAHQLTAVTRSNQHIIQKRNNQDIVDTVAMSSDFSLFSLFTAGLACLVPVTNAYTQPTGSPEGNAIYTPGSTSVVPAGSPYEITWDPTTSGTVTLVLLKGPSNNAVPQYAIVEGIDNSGSYTWTPSEDLSPTDGPTGYGIELIVDATGQYQYSTQFGISNDGYDADSKAMASSSTSAASTTITMTTSSSAEMTSSVPTTSATSSVPETTATANGTSSTGDVYVTEVVDKFTTYCPYATSFTAGGKTYTVSSATTLTVTDCPGGCTVSKPASMSAPTTAAPVTTAMSSSKPAPVMTTGGMPANGSAPYPTGGMSVPSSLRTSASAGMPSSGANATGSGSPPIQANGASSVATSFVGLAVAAGVAVFAL</sequence>
<feature type="domain" description="Yeast cell wall synthesis Kre9/Knh1-like N-terminal" evidence="3">
    <location>
        <begin position="105"/>
        <end position="195"/>
    </location>
</feature>
<proteinExistence type="predicted"/>
<dbReference type="InterPro" id="IPR018466">
    <property type="entry name" value="Kre9/Knh1-like_N"/>
</dbReference>
<evidence type="ECO:0000313" key="4">
    <source>
        <dbReference type="EMBL" id="RMY13043.1"/>
    </source>
</evidence>
<evidence type="ECO:0000256" key="1">
    <source>
        <dbReference type="ARBA" id="ARBA00022729"/>
    </source>
</evidence>
<dbReference type="VEuPathDB" id="FungiDB:BTJ68_02589"/>
<protein>
    <recommendedName>
        <fullName evidence="3">Yeast cell wall synthesis Kre9/Knh1-like N-terminal domain-containing protein</fullName>
    </recommendedName>
</protein>
<comment type="caution">
    <text evidence="4">The sequence shown here is derived from an EMBL/GenBank/DDBJ whole genome shotgun (WGS) entry which is preliminary data.</text>
</comment>
<reference evidence="4 5" key="1">
    <citation type="journal article" date="2018" name="BMC Genomics">
        <title>Genomic evidence for intraspecific hybridization in a clonal and extremely halotolerant yeast.</title>
        <authorList>
            <person name="Gostincar C."/>
            <person name="Stajich J.E."/>
            <person name="Zupancic J."/>
            <person name="Zalar P."/>
            <person name="Gunde-Cimerman N."/>
        </authorList>
    </citation>
    <scope>NUCLEOTIDE SEQUENCE [LARGE SCALE GENOMIC DNA]</scope>
    <source>
        <strain evidence="4 5">EXF-6654</strain>
    </source>
</reference>
<evidence type="ECO:0000256" key="2">
    <source>
        <dbReference type="SAM" id="MobiDB-lite"/>
    </source>
</evidence>
<dbReference type="Proteomes" id="UP000282582">
    <property type="component" value="Unassembled WGS sequence"/>
</dbReference>
<evidence type="ECO:0000313" key="5">
    <source>
        <dbReference type="Proteomes" id="UP000282582"/>
    </source>
</evidence>
<dbReference type="PANTHER" id="PTHR40633">
    <property type="entry name" value="MATRIX PROTEIN, PUTATIVE (AFU_ORTHOLOGUE AFUA_8G05410)-RELATED"/>
    <property type="match status" value="1"/>
</dbReference>
<feature type="region of interest" description="Disordered" evidence="2">
    <location>
        <begin position="338"/>
        <end position="378"/>
    </location>
</feature>
<feature type="compositionally biased region" description="Polar residues" evidence="2">
    <location>
        <begin position="351"/>
        <end position="360"/>
    </location>
</feature>
<dbReference type="AlphaFoldDB" id="A0A3M6ZCS5"/>